<dbReference type="Pfam" id="PF01103">
    <property type="entry name" value="Omp85"/>
    <property type="match status" value="1"/>
</dbReference>
<dbReference type="NCBIfam" id="TIGR03303">
    <property type="entry name" value="OM_YaeT"/>
    <property type="match status" value="1"/>
</dbReference>
<gene>
    <name evidence="11" type="primary">bamA</name>
    <name evidence="11" type="ORF">JM658_11030</name>
</gene>
<evidence type="ECO:0000259" key="10">
    <source>
        <dbReference type="PROSITE" id="PS51779"/>
    </source>
</evidence>
<feature type="domain" description="POTRA" evidence="10">
    <location>
        <begin position="367"/>
        <end position="443"/>
    </location>
</feature>
<dbReference type="Proteomes" id="UP000829517">
    <property type="component" value="Unassembled WGS sequence"/>
</dbReference>
<dbReference type="PROSITE" id="PS51779">
    <property type="entry name" value="POTRA"/>
    <property type="match status" value="3"/>
</dbReference>
<dbReference type="PANTHER" id="PTHR12815">
    <property type="entry name" value="SORTING AND ASSEMBLY MACHINERY SAMM50 PROTEIN FAMILY MEMBER"/>
    <property type="match status" value="1"/>
</dbReference>
<evidence type="ECO:0000313" key="11">
    <source>
        <dbReference type="EMBL" id="MCF8715362.1"/>
    </source>
</evidence>
<evidence type="ECO:0000256" key="9">
    <source>
        <dbReference type="SAM" id="SignalP"/>
    </source>
</evidence>
<dbReference type="InterPro" id="IPR039910">
    <property type="entry name" value="D15-like"/>
</dbReference>
<evidence type="ECO:0000256" key="4">
    <source>
        <dbReference type="ARBA" id="ARBA00022729"/>
    </source>
</evidence>
<dbReference type="InterPro" id="IPR000184">
    <property type="entry name" value="Bac_surfAg_D15"/>
</dbReference>
<accession>A0ABS9J4L0</accession>
<keyword evidence="2" id="KW-1134">Transmembrane beta strand</keyword>
<keyword evidence="6" id="KW-0472">Membrane</keyword>
<evidence type="ECO:0000256" key="6">
    <source>
        <dbReference type="ARBA" id="ARBA00023136"/>
    </source>
</evidence>
<keyword evidence="4 9" id="KW-0732">Signal</keyword>
<name>A0ABS9J4L0_9FLAO</name>
<protein>
    <recommendedName>
        <fullName evidence="8">Outer membrane protein assembly factor BamA</fullName>
    </recommendedName>
</protein>
<keyword evidence="7" id="KW-0998">Cell outer membrane</keyword>
<evidence type="ECO:0000256" key="3">
    <source>
        <dbReference type="ARBA" id="ARBA00022692"/>
    </source>
</evidence>
<dbReference type="PANTHER" id="PTHR12815:SF47">
    <property type="entry name" value="TRANSLOCATION AND ASSEMBLY MODULE SUBUNIT TAMA"/>
    <property type="match status" value="1"/>
</dbReference>
<evidence type="ECO:0000313" key="12">
    <source>
        <dbReference type="Proteomes" id="UP000829517"/>
    </source>
</evidence>
<evidence type="ECO:0000256" key="2">
    <source>
        <dbReference type="ARBA" id="ARBA00022452"/>
    </source>
</evidence>
<dbReference type="RefSeq" id="WP_236959328.1">
    <property type="nucleotide sequence ID" value="NZ_JAETXX010000007.1"/>
</dbReference>
<organism evidence="11 12">
    <name type="scientific">Joostella atrarenae</name>
    <dbReference type="NCBI Taxonomy" id="679257"/>
    <lineage>
        <taxon>Bacteria</taxon>
        <taxon>Pseudomonadati</taxon>
        <taxon>Bacteroidota</taxon>
        <taxon>Flavobacteriia</taxon>
        <taxon>Flavobacteriales</taxon>
        <taxon>Flavobacteriaceae</taxon>
        <taxon>Joostella</taxon>
    </lineage>
</organism>
<feature type="signal peptide" evidence="9">
    <location>
        <begin position="1"/>
        <end position="21"/>
    </location>
</feature>
<keyword evidence="12" id="KW-1185">Reference proteome</keyword>
<dbReference type="InterPro" id="IPR034746">
    <property type="entry name" value="POTRA"/>
</dbReference>
<sequence length="845" mass="95300">MLTRYLGVLILLLSFAKNASAQETTFDKGEEYILGGIEVTGVKSFNEQTVITYTGLRNGQAITVPGEEISEVINKLWSLNLFSDINIYKTKVQGNKIFLELNVKELPTLSDVKITGIKKKKIDDIEKDADLKKGKKVTESFISNTRNYLVNKYKKEGYLNTKVNINTIADTTEANAVKMVVGIDRGEKVKIQDINFNGNEKLSDKKLKKAMKNTKEKFFGRFWKKSKFIPEDYQTDLTSIVDAYKERGYRDARVTKDSIIYNEDNTIDIQIDLEEGNKYYFGKIDFVGNAAYTDEQLSRVLGLKQGDVYNGVLFDKRIADQTKPDGQDITNLYQNNGYLFSQINPVEVSAKNDTIDFEVRIIEGKLAYFENVTVSGNDKTNDHVIYRELRTKPGQLYSKDNVVRTIRELGQLGYFDPESINPEILDPNPQTGTVGINYSVVEKGSSQIELQGGYGGGGFIGTLGLSFNNFSIRNIFKGEEYKPVPMGDGQRLSLRLQASRYFQTYSFSFVEPWMGGKKPVQFSTSVSRTLQFRYNPLTGDADKDQRFVITGATVGLAKRLNWPDNYFQLSHALSFQHYDLQNYNTSLFTFGDGYSNNLAYTIALSRNNTSVNPIFPMAGSEFNISLKLSAPYSLFNGIDYANLGDDEEYQTTNSQNEIIPDQPKIDQEKYKWLEFYKVKFSGNWYTNLVAKLVLKTGVEFGFLGAYNDDRGVIPFERFFLGGDGLGNYTLDGRENIALRGYPNQSLSGVDGSTVYNKFSLELRYPITLKPTASIYALSFLEGGAAYDDFNTYNPFDLKRSAGLGVRIFMPAFGLLGIDFGYGFDPIPGDIEPSGWQTHFIIGQQF</sequence>
<dbReference type="Pfam" id="PF07244">
    <property type="entry name" value="POTRA"/>
    <property type="match status" value="4"/>
</dbReference>
<keyword evidence="5" id="KW-0677">Repeat</keyword>
<feature type="domain" description="POTRA" evidence="10">
    <location>
        <begin position="279"/>
        <end position="364"/>
    </location>
</feature>
<reference evidence="11 12" key="1">
    <citation type="submission" date="2021-01" db="EMBL/GenBank/DDBJ databases">
        <title>Genome sequencing of Joostella atrarenae M1-2 (= KCTC 23194).</title>
        <authorList>
            <person name="Zakaria M.R."/>
            <person name="Lam M.Q."/>
            <person name="Chong C.S."/>
        </authorList>
    </citation>
    <scope>NUCLEOTIDE SEQUENCE [LARGE SCALE GENOMIC DNA]</scope>
    <source>
        <strain evidence="11 12">M1-2</strain>
    </source>
</reference>
<feature type="domain" description="POTRA" evidence="10">
    <location>
        <begin position="189"/>
        <end position="276"/>
    </location>
</feature>
<dbReference type="EMBL" id="JAETXX010000007">
    <property type="protein sequence ID" value="MCF8715362.1"/>
    <property type="molecule type" value="Genomic_DNA"/>
</dbReference>
<evidence type="ECO:0000256" key="7">
    <source>
        <dbReference type="ARBA" id="ARBA00023237"/>
    </source>
</evidence>
<comment type="caution">
    <text evidence="11">The sequence shown here is derived from an EMBL/GenBank/DDBJ whole genome shotgun (WGS) entry which is preliminary data.</text>
</comment>
<proteinExistence type="predicted"/>
<dbReference type="Gene3D" id="2.40.160.50">
    <property type="entry name" value="membrane protein fhac: a member of the omp85/tpsb transporter family"/>
    <property type="match status" value="1"/>
</dbReference>
<evidence type="ECO:0000256" key="8">
    <source>
        <dbReference type="NCBIfam" id="TIGR03303"/>
    </source>
</evidence>
<dbReference type="Gene3D" id="3.10.20.310">
    <property type="entry name" value="membrane protein fhac"/>
    <property type="match status" value="5"/>
</dbReference>
<dbReference type="InterPro" id="IPR023707">
    <property type="entry name" value="OM_assembly_BamA"/>
</dbReference>
<feature type="chain" id="PRO_5046466518" description="Outer membrane protein assembly factor BamA" evidence="9">
    <location>
        <begin position="22"/>
        <end position="845"/>
    </location>
</feature>
<comment type="subcellular location">
    <subcellularLocation>
        <location evidence="1">Membrane</location>
    </subcellularLocation>
</comment>
<keyword evidence="3" id="KW-0812">Transmembrane</keyword>
<dbReference type="PIRSF" id="PIRSF006076">
    <property type="entry name" value="OM_assembly_OMP85"/>
    <property type="match status" value="1"/>
</dbReference>
<evidence type="ECO:0000256" key="1">
    <source>
        <dbReference type="ARBA" id="ARBA00004370"/>
    </source>
</evidence>
<dbReference type="InterPro" id="IPR010827">
    <property type="entry name" value="BamA/TamA_POTRA"/>
</dbReference>
<evidence type="ECO:0000256" key="5">
    <source>
        <dbReference type="ARBA" id="ARBA00022737"/>
    </source>
</evidence>